<reference evidence="12" key="1">
    <citation type="submission" date="2022-08" db="EMBL/GenBank/DDBJ databases">
        <title>Novel sulfate-reducing endosymbionts in the free-living metamonad Anaeramoeba.</title>
        <authorList>
            <person name="Jerlstrom-Hultqvist J."/>
            <person name="Cepicka I."/>
            <person name="Gallot-Lavallee L."/>
            <person name="Salas-Leiva D."/>
            <person name="Curtis B.A."/>
            <person name="Zahonova K."/>
            <person name="Pipaliya S."/>
            <person name="Dacks J."/>
            <person name="Roger A.J."/>
        </authorList>
    </citation>
    <scope>NUCLEOTIDE SEQUENCE</scope>
    <source>
        <strain evidence="12">Schooner1</strain>
    </source>
</reference>
<keyword evidence="3" id="KW-0507">mRNA processing</keyword>
<evidence type="ECO:0000256" key="2">
    <source>
        <dbReference type="ARBA" id="ARBA00007927"/>
    </source>
</evidence>
<keyword evidence="4" id="KW-0747">Spliceosome</keyword>
<name>A0AAV8ABL0_9EUKA</name>
<organism evidence="11 13">
    <name type="scientific">Anaeramoeba flamelloides</name>
    <dbReference type="NCBI Taxonomy" id="1746091"/>
    <lineage>
        <taxon>Eukaryota</taxon>
        <taxon>Metamonada</taxon>
        <taxon>Anaeramoebidae</taxon>
        <taxon>Anaeramoeba</taxon>
    </lineage>
</organism>
<dbReference type="InterPro" id="IPR047575">
    <property type="entry name" value="Sm"/>
</dbReference>
<dbReference type="InterPro" id="IPR001163">
    <property type="entry name" value="Sm_dom_euk/arc"/>
</dbReference>
<dbReference type="CDD" id="cd01722">
    <property type="entry name" value="Sm_F"/>
    <property type="match status" value="1"/>
</dbReference>
<dbReference type="SMART" id="SM00651">
    <property type="entry name" value="Sm"/>
    <property type="match status" value="1"/>
</dbReference>
<proteinExistence type="inferred from homology"/>
<dbReference type="GO" id="GO:0071013">
    <property type="term" value="C:catalytic step 2 spliceosome"/>
    <property type="evidence" value="ECO:0007669"/>
    <property type="project" value="TreeGrafter"/>
</dbReference>
<evidence type="ECO:0000256" key="4">
    <source>
        <dbReference type="ARBA" id="ARBA00022728"/>
    </source>
</evidence>
<evidence type="ECO:0000256" key="5">
    <source>
        <dbReference type="ARBA" id="ARBA00022884"/>
    </source>
</evidence>
<sequence length="114" mass="13543">MSSKKKSKKKDQFPLNPKPFLKQLLGCRVVVKLKWGEDYRGELFAFDEFMNFHLVDATEYLSGEENGYLGEILIRCNNVLYIREDFDFDEKKNEERKAELEDNIFHNSTIKKEN</sequence>
<evidence type="ECO:0000256" key="7">
    <source>
        <dbReference type="ARBA" id="ARBA00023242"/>
    </source>
</evidence>
<feature type="domain" description="Sm" evidence="10">
    <location>
        <begin position="16"/>
        <end position="88"/>
    </location>
</feature>
<keyword evidence="14" id="KW-1185">Reference proteome</keyword>
<dbReference type="PANTHER" id="PTHR11021">
    <property type="entry name" value="SMALL NUCLEAR RIBONUCLEOPROTEIN F SNRNP-F"/>
    <property type="match status" value="1"/>
</dbReference>
<dbReference type="GO" id="GO:0034715">
    <property type="term" value="C:pICln-Sm protein complex"/>
    <property type="evidence" value="ECO:0007669"/>
    <property type="project" value="TreeGrafter"/>
</dbReference>
<keyword evidence="6" id="KW-0508">mRNA splicing</keyword>
<dbReference type="Gene3D" id="2.30.30.100">
    <property type="match status" value="1"/>
</dbReference>
<dbReference type="Proteomes" id="UP001150062">
    <property type="component" value="Unassembled WGS sequence"/>
</dbReference>
<keyword evidence="8 11" id="KW-0687">Ribonucleoprotein</keyword>
<dbReference type="GO" id="GO:0003723">
    <property type="term" value="F:RNA binding"/>
    <property type="evidence" value="ECO:0007669"/>
    <property type="project" value="UniProtKB-KW"/>
</dbReference>
<protein>
    <recommendedName>
        <fullName evidence="9">Sm protein F</fullName>
    </recommendedName>
</protein>
<dbReference type="EMBL" id="JAOAOG010000073">
    <property type="protein sequence ID" value="KAJ6250882.1"/>
    <property type="molecule type" value="Genomic_DNA"/>
</dbReference>
<accession>A0AAV8ABL0</accession>
<dbReference type="InterPro" id="IPR016487">
    <property type="entry name" value="Lsm6/sSmF"/>
</dbReference>
<dbReference type="SUPFAM" id="SSF50182">
    <property type="entry name" value="Sm-like ribonucleoproteins"/>
    <property type="match status" value="1"/>
</dbReference>
<dbReference type="AlphaFoldDB" id="A0AAV8ABL0"/>
<keyword evidence="7" id="KW-0539">Nucleus</keyword>
<dbReference type="InterPro" id="IPR034100">
    <property type="entry name" value="Sm_F"/>
</dbReference>
<comment type="caution">
    <text evidence="11">The sequence shown here is derived from an EMBL/GenBank/DDBJ whole genome shotgun (WGS) entry which is preliminary data.</text>
</comment>
<reference evidence="11" key="2">
    <citation type="submission" date="2022-08" db="EMBL/GenBank/DDBJ databases">
        <title>Novel sulphate-reducing endosymbionts in the free-living metamonad Anaeramoeba.</title>
        <authorList>
            <person name="Jerlstrom-Hultqvist J."/>
            <person name="Cepicka I."/>
            <person name="Gallot-Lavallee L."/>
            <person name="Salas-Leiva D."/>
            <person name="Curtis B.A."/>
            <person name="Zahonova K."/>
            <person name="Pipaliya S."/>
            <person name="Dacks J."/>
            <person name="Roger A.J."/>
        </authorList>
    </citation>
    <scope>NUCLEOTIDE SEQUENCE</scope>
    <source>
        <strain evidence="11">Busselton2</strain>
    </source>
</reference>
<dbReference type="PROSITE" id="PS52002">
    <property type="entry name" value="SM"/>
    <property type="match status" value="1"/>
</dbReference>
<dbReference type="GO" id="GO:0000398">
    <property type="term" value="P:mRNA splicing, via spliceosome"/>
    <property type="evidence" value="ECO:0007669"/>
    <property type="project" value="InterPro"/>
</dbReference>
<dbReference type="Proteomes" id="UP001146793">
    <property type="component" value="Unassembled WGS sequence"/>
</dbReference>
<evidence type="ECO:0000256" key="1">
    <source>
        <dbReference type="ARBA" id="ARBA00004123"/>
    </source>
</evidence>
<evidence type="ECO:0000256" key="3">
    <source>
        <dbReference type="ARBA" id="ARBA00022664"/>
    </source>
</evidence>
<evidence type="ECO:0000313" key="13">
    <source>
        <dbReference type="Proteomes" id="UP001146793"/>
    </source>
</evidence>
<dbReference type="InterPro" id="IPR010920">
    <property type="entry name" value="LSM_dom_sf"/>
</dbReference>
<gene>
    <name evidence="11" type="ORF">M0812_06272</name>
    <name evidence="12" type="ORF">M0813_15700</name>
</gene>
<evidence type="ECO:0000256" key="6">
    <source>
        <dbReference type="ARBA" id="ARBA00023187"/>
    </source>
</evidence>
<evidence type="ECO:0000313" key="14">
    <source>
        <dbReference type="Proteomes" id="UP001150062"/>
    </source>
</evidence>
<evidence type="ECO:0000256" key="9">
    <source>
        <dbReference type="ARBA" id="ARBA00030144"/>
    </source>
</evidence>
<dbReference type="PANTHER" id="PTHR11021:SF0">
    <property type="entry name" value="SMALL NUCLEAR RIBONUCLEOPROTEIN F"/>
    <property type="match status" value="1"/>
</dbReference>
<comment type="similarity">
    <text evidence="2">Belongs to the snRNP Sm proteins family. SmF/LSm6 subfamily.</text>
</comment>
<comment type="subcellular location">
    <subcellularLocation>
        <location evidence="1">Nucleus</location>
    </subcellularLocation>
</comment>
<dbReference type="EMBL" id="JANTQA010000012">
    <property type="protein sequence ID" value="KAJ3450107.1"/>
    <property type="molecule type" value="Genomic_DNA"/>
</dbReference>
<keyword evidence="5" id="KW-0694">RNA-binding</keyword>
<dbReference type="GO" id="GO:0005685">
    <property type="term" value="C:U1 snRNP"/>
    <property type="evidence" value="ECO:0007669"/>
    <property type="project" value="TreeGrafter"/>
</dbReference>
<evidence type="ECO:0000256" key="8">
    <source>
        <dbReference type="ARBA" id="ARBA00023274"/>
    </source>
</evidence>
<evidence type="ECO:0000313" key="11">
    <source>
        <dbReference type="EMBL" id="KAJ3450107.1"/>
    </source>
</evidence>
<evidence type="ECO:0000259" key="10">
    <source>
        <dbReference type="PROSITE" id="PS52002"/>
    </source>
</evidence>
<evidence type="ECO:0000313" key="12">
    <source>
        <dbReference type="EMBL" id="KAJ6250882.1"/>
    </source>
</evidence>
<dbReference type="Pfam" id="PF01423">
    <property type="entry name" value="LSM"/>
    <property type="match status" value="1"/>
</dbReference>